<gene>
    <name evidence="2" type="ORF">DFP72DRAFT_838504</name>
</gene>
<protein>
    <submittedName>
        <fullName evidence="2">Uncharacterized protein</fullName>
    </submittedName>
</protein>
<evidence type="ECO:0000313" key="2">
    <source>
        <dbReference type="EMBL" id="KAF6765885.1"/>
    </source>
</evidence>
<dbReference type="EMBL" id="JACGCI010000001">
    <property type="protein sequence ID" value="KAF6765885.1"/>
    <property type="molecule type" value="Genomic_DNA"/>
</dbReference>
<sequence>MGGTASLKAGAGVVWTGRETSNLTFSLAPAGHMWKPRTGGRMFSAIGVGSAQMSVANRWGTHCDAIPCRRTNDDSCCRAPWQTAPMIGILQGAAPSELSSSRQVVVETSAVVLVRAFLVDNPQLTQPRFIRFPASLVSIRRLPQLCMPRADCYTALPPAFTMIVEVGEYFLVAGCRAHNSLAHFAHHSGPNHNECQGNPEAEFGSGSESSELDRGQSNRAWLRSRRDCEHGGRRTHHMRLPSKEHSTCLRGDGFWLGANAKISEYVVVTLRSSTLNSYMEGGSQISE</sequence>
<keyword evidence="3" id="KW-1185">Reference proteome</keyword>
<name>A0A8H6IHP2_9AGAR</name>
<feature type="region of interest" description="Disordered" evidence="1">
    <location>
        <begin position="192"/>
        <end position="218"/>
    </location>
</feature>
<reference evidence="2 3" key="1">
    <citation type="submission" date="2020-07" db="EMBL/GenBank/DDBJ databases">
        <title>Comparative genomics of pyrophilous fungi reveals a link between fire events and developmental genes.</title>
        <authorList>
            <consortium name="DOE Joint Genome Institute"/>
            <person name="Steindorff A.S."/>
            <person name="Carver A."/>
            <person name="Calhoun S."/>
            <person name="Stillman K."/>
            <person name="Liu H."/>
            <person name="Lipzen A."/>
            <person name="Pangilinan J."/>
            <person name="Labutti K."/>
            <person name="Bruns T.D."/>
            <person name="Grigoriev I.V."/>
        </authorList>
    </citation>
    <scope>NUCLEOTIDE SEQUENCE [LARGE SCALE GENOMIC DNA]</scope>
    <source>
        <strain evidence="2 3">CBS 144469</strain>
    </source>
</reference>
<comment type="caution">
    <text evidence="2">The sequence shown here is derived from an EMBL/GenBank/DDBJ whole genome shotgun (WGS) entry which is preliminary data.</text>
</comment>
<organism evidence="2 3">
    <name type="scientific">Ephemerocybe angulata</name>
    <dbReference type="NCBI Taxonomy" id="980116"/>
    <lineage>
        <taxon>Eukaryota</taxon>
        <taxon>Fungi</taxon>
        <taxon>Dikarya</taxon>
        <taxon>Basidiomycota</taxon>
        <taxon>Agaricomycotina</taxon>
        <taxon>Agaricomycetes</taxon>
        <taxon>Agaricomycetidae</taxon>
        <taxon>Agaricales</taxon>
        <taxon>Agaricineae</taxon>
        <taxon>Psathyrellaceae</taxon>
        <taxon>Ephemerocybe</taxon>
    </lineage>
</organism>
<evidence type="ECO:0000313" key="3">
    <source>
        <dbReference type="Proteomes" id="UP000521943"/>
    </source>
</evidence>
<evidence type="ECO:0000256" key="1">
    <source>
        <dbReference type="SAM" id="MobiDB-lite"/>
    </source>
</evidence>
<proteinExistence type="predicted"/>
<dbReference type="AlphaFoldDB" id="A0A8H6IHP2"/>
<feature type="compositionally biased region" description="Low complexity" evidence="1">
    <location>
        <begin position="200"/>
        <end position="209"/>
    </location>
</feature>
<accession>A0A8H6IHP2</accession>
<dbReference type="Proteomes" id="UP000521943">
    <property type="component" value="Unassembled WGS sequence"/>
</dbReference>